<feature type="transmembrane region" description="Helical" evidence="6">
    <location>
        <begin position="367"/>
        <end position="388"/>
    </location>
</feature>
<name>A0A316VUK0_9BASI</name>
<evidence type="ECO:0000259" key="7">
    <source>
        <dbReference type="PROSITE" id="PS50850"/>
    </source>
</evidence>
<feature type="compositionally biased region" description="Polar residues" evidence="5">
    <location>
        <begin position="25"/>
        <end position="36"/>
    </location>
</feature>
<accession>A0A316VUK0</accession>
<feature type="transmembrane region" description="Helical" evidence="6">
    <location>
        <begin position="43"/>
        <end position="62"/>
    </location>
</feature>
<dbReference type="STRING" id="1522189.A0A316VUK0"/>
<protein>
    <submittedName>
        <fullName evidence="8">MFS general substrate transporter</fullName>
    </submittedName>
</protein>
<dbReference type="FunFam" id="1.20.1250.20:FF:000196">
    <property type="entry name" value="MFS toxin efflux pump (AflT)"/>
    <property type="match status" value="1"/>
</dbReference>
<evidence type="ECO:0000256" key="2">
    <source>
        <dbReference type="ARBA" id="ARBA00022692"/>
    </source>
</evidence>
<feature type="transmembrane region" description="Helical" evidence="6">
    <location>
        <begin position="269"/>
        <end position="290"/>
    </location>
</feature>
<dbReference type="SUPFAM" id="SSF103473">
    <property type="entry name" value="MFS general substrate transporter"/>
    <property type="match status" value="1"/>
</dbReference>
<dbReference type="InterPro" id="IPR036259">
    <property type="entry name" value="MFS_trans_sf"/>
</dbReference>
<dbReference type="EMBL" id="KZ819487">
    <property type="protein sequence ID" value="PWN39185.1"/>
    <property type="molecule type" value="Genomic_DNA"/>
</dbReference>
<feature type="transmembrane region" description="Helical" evidence="6">
    <location>
        <begin position="238"/>
        <end position="257"/>
    </location>
</feature>
<dbReference type="PROSITE" id="PS50850">
    <property type="entry name" value="MFS"/>
    <property type="match status" value="1"/>
</dbReference>
<keyword evidence="4 6" id="KW-0472">Membrane</keyword>
<dbReference type="OrthoDB" id="10021397at2759"/>
<feature type="transmembrane region" description="Helical" evidence="6">
    <location>
        <begin position="171"/>
        <end position="194"/>
    </location>
</feature>
<feature type="transmembrane region" description="Helical" evidence="6">
    <location>
        <begin position="339"/>
        <end position="360"/>
    </location>
</feature>
<feature type="transmembrane region" description="Helical" evidence="6">
    <location>
        <begin position="311"/>
        <end position="333"/>
    </location>
</feature>
<dbReference type="Pfam" id="PF07690">
    <property type="entry name" value="MFS_1"/>
    <property type="match status" value="1"/>
</dbReference>
<dbReference type="InParanoid" id="A0A316VUK0"/>
<feature type="transmembrane region" description="Helical" evidence="6">
    <location>
        <begin position="109"/>
        <end position="129"/>
    </location>
</feature>
<evidence type="ECO:0000256" key="6">
    <source>
        <dbReference type="SAM" id="Phobius"/>
    </source>
</evidence>
<dbReference type="GO" id="GO:0005886">
    <property type="term" value="C:plasma membrane"/>
    <property type="evidence" value="ECO:0007669"/>
    <property type="project" value="TreeGrafter"/>
</dbReference>
<evidence type="ECO:0000313" key="9">
    <source>
        <dbReference type="Proteomes" id="UP000245783"/>
    </source>
</evidence>
<feature type="transmembrane region" description="Helical" evidence="6">
    <location>
        <begin position="82"/>
        <end position="102"/>
    </location>
</feature>
<dbReference type="InterPro" id="IPR011701">
    <property type="entry name" value="MFS"/>
</dbReference>
<dbReference type="AlphaFoldDB" id="A0A316VUK0"/>
<feature type="transmembrane region" description="Helical" evidence="6">
    <location>
        <begin position="400"/>
        <end position="422"/>
    </location>
</feature>
<feature type="domain" description="Major facilitator superfamily (MFS) profile" evidence="7">
    <location>
        <begin position="45"/>
        <end position="497"/>
    </location>
</feature>
<dbReference type="InterPro" id="IPR020846">
    <property type="entry name" value="MFS_dom"/>
</dbReference>
<feature type="transmembrane region" description="Helical" evidence="6">
    <location>
        <begin position="135"/>
        <end position="159"/>
    </location>
</feature>
<keyword evidence="2 6" id="KW-0812">Transmembrane</keyword>
<proteinExistence type="predicted"/>
<dbReference type="Gene3D" id="1.20.1720.10">
    <property type="entry name" value="Multidrug resistance protein D"/>
    <property type="match status" value="1"/>
</dbReference>
<dbReference type="PANTHER" id="PTHR23501">
    <property type="entry name" value="MAJOR FACILITATOR SUPERFAMILY"/>
    <property type="match status" value="1"/>
</dbReference>
<comment type="subcellular location">
    <subcellularLocation>
        <location evidence="1">Membrane</location>
        <topology evidence="1">Multi-pass membrane protein</topology>
    </subcellularLocation>
</comment>
<gene>
    <name evidence="8" type="ORF">IE81DRAFT_335696</name>
</gene>
<dbReference type="CDD" id="cd17502">
    <property type="entry name" value="MFS_Azr1_MDR_like"/>
    <property type="match status" value="1"/>
</dbReference>
<feature type="transmembrane region" description="Helical" evidence="6">
    <location>
        <begin position="434"/>
        <end position="456"/>
    </location>
</feature>
<evidence type="ECO:0000256" key="3">
    <source>
        <dbReference type="ARBA" id="ARBA00022989"/>
    </source>
</evidence>
<dbReference type="GeneID" id="37037322"/>
<dbReference type="PANTHER" id="PTHR23501:SF198">
    <property type="entry name" value="AZOLE RESISTANCE PROTEIN 1-RELATED"/>
    <property type="match status" value="1"/>
</dbReference>
<feature type="transmembrane region" description="Helical" evidence="6">
    <location>
        <begin position="200"/>
        <end position="218"/>
    </location>
</feature>
<sequence>MSTEKPQEVASQPAAETADDAGTFVGSNSPSGGSKRGSQSEKFLIMFALSATIFLLALDQTIVSTAAPTITNQFNALQDVGWYGSAYLLTATALQPMFGRIYSFFSLKWVFVIALTIFEIGSLICAVAQNSPTLIVGRAIAGIGLAGGYIGIFIIIAACTPVSKRAIYSSLIAVTYGGGAICGPILGGVFTSTVTWRWCFWINLPCGGVILAMMILSFKPPVRVRKETMKHLLIHMDWIGTTAILASVICILLVLQWGGITYAWGSSQIIGLLVGSALLFTVFVGDQIYLGDGATLVPRVFKFRSIWTAGAYNFCYGSYFFTITYFVPIYFQAVKDSTALISGVQTIPMIVGVVIFSTLSGIIVTKLGYYTPVMMVAALMAVAGGTLLHEWEVHTGHPAWIGYQFLAGSGSGLGFNLAFVAAQTVSGKDTDAGTTIVIFLQTLGGTLMTSIAQSIYQNTLKTQISSIPGGPDALTVIEAGVSGWRTVVPAMFLEAVAEAQNTAVTNAFVCAIAAPALAFIMTAGIEWKSIRGGQEVPVGGA</sequence>
<feature type="transmembrane region" description="Helical" evidence="6">
    <location>
        <begin position="503"/>
        <end position="525"/>
    </location>
</feature>
<keyword evidence="3 6" id="KW-1133">Transmembrane helix</keyword>
<evidence type="ECO:0000256" key="4">
    <source>
        <dbReference type="ARBA" id="ARBA00023136"/>
    </source>
</evidence>
<dbReference type="GO" id="GO:0022857">
    <property type="term" value="F:transmembrane transporter activity"/>
    <property type="evidence" value="ECO:0007669"/>
    <property type="project" value="InterPro"/>
</dbReference>
<evidence type="ECO:0000256" key="1">
    <source>
        <dbReference type="ARBA" id="ARBA00004141"/>
    </source>
</evidence>
<dbReference type="RefSeq" id="XP_025366345.1">
    <property type="nucleotide sequence ID" value="XM_025515452.1"/>
</dbReference>
<evidence type="ECO:0000256" key="5">
    <source>
        <dbReference type="SAM" id="MobiDB-lite"/>
    </source>
</evidence>
<reference evidence="8 9" key="1">
    <citation type="journal article" date="2018" name="Mol. Biol. Evol.">
        <title>Broad Genomic Sampling Reveals a Smut Pathogenic Ancestry of the Fungal Clade Ustilaginomycotina.</title>
        <authorList>
            <person name="Kijpornyongpan T."/>
            <person name="Mondo S.J."/>
            <person name="Barry K."/>
            <person name="Sandor L."/>
            <person name="Lee J."/>
            <person name="Lipzen A."/>
            <person name="Pangilinan J."/>
            <person name="LaButti K."/>
            <person name="Hainaut M."/>
            <person name="Henrissat B."/>
            <person name="Grigoriev I.V."/>
            <person name="Spatafora J.W."/>
            <person name="Aime M.C."/>
        </authorList>
    </citation>
    <scope>NUCLEOTIDE SEQUENCE [LARGE SCALE GENOMIC DNA]</scope>
    <source>
        <strain evidence="8 9">MCA 4658</strain>
    </source>
</reference>
<evidence type="ECO:0000313" key="8">
    <source>
        <dbReference type="EMBL" id="PWN39185.1"/>
    </source>
</evidence>
<dbReference type="Proteomes" id="UP000245783">
    <property type="component" value="Unassembled WGS sequence"/>
</dbReference>
<feature type="region of interest" description="Disordered" evidence="5">
    <location>
        <begin position="1"/>
        <end position="36"/>
    </location>
</feature>
<organism evidence="8 9">
    <name type="scientific">Ceraceosorus guamensis</name>
    <dbReference type="NCBI Taxonomy" id="1522189"/>
    <lineage>
        <taxon>Eukaryota</taxon>
        <taxon>Fungi</taxon>
        <taxon>Dikarya</taxon>
        <taxon>Basidiomycota</taxon>
        <taxon>Ustilaginomycotina</taxon>
        <taxon>Exobasidiomycetes</taxon>
        <taxon>Ceraceosorales</taxon>
        <taxon>Ceraceosoraceae</taxon>
        <taxon>Ceraceosorus</taxon>
    </lineage>
</organism>
<dbReference type="Gene3D" id="1.20.1250.20">
    <property type="entry name" value="MFS general substrate transporter like domains"/>
    <property type="match status" value="1"/>
</dbReference>
<keyword evidence="9" id="KW-1185">Reference proteome</keyword>